<keyword evidence="5" id="KW-1185">Reference proteome</keyword>
<dbReference type="InterPro" id="IPR029903">
    <property type="entry name" value="RmlD-like-bd"/>
</dbReference>
<dbReference type="Gene3D" id="3.40.50.720">
    <property type="entry name" value="NAD(P)-binding Rossmann-like Domain"/>
    <property type="match status" value="1"/>
</dbReference>
<keyword evidence="2" id="KW-0560">Oxidoreductase</keyword>
<name>A0A1M6AQH6_9FIRM</name>
<dbReference type="Gene3D" id="3.90.25.10">
    <property type="entry name" value="UDP-galactose 4-epimerase, domain 1"/>
    <property type="match status" value="1"/>
</dbReference>
<dbReference type="PANTHER" id="PTHR10491:SF4">
    <property type="entry name" value="METHIONINE ADENOSYLTRANSFERASE 2 SUBUNIT BETA"/>
    <property type="match status" value="1"/>
</dbReference>
<keyword evidence="2" id="KW-0521">NADP</keyword>
<dbReference type="InterPro" id="IPR036291">
    <property type="entry name" value="NAD(P)-bd_dom_sf"/>
</dbReference>
<comment type="similarity">
    <text evidence="1 2">Belongs to the dTDP-4-dehydrorhamnose reductase family.</text>
</comment>
<dbReference type="EC" id="1.1.1.133" evidence="2"/>
<comment type="pathway">
    <text evidence="2">Carbohydrate biosynthesis; dTDP-L-rhamnose biosynthesis.</text>
</comment>
<evidence type="ECO:0000313" key="5">
    <source>
        <dbReference type="Proteomes" id="UP000184442"/>
    </source>
</evidence>
<evidence type="ECO:0000259" key="3">
    <source>
        <dbReference type="Pfam" id="PF04321"/>
    </source>
</evidence>
<dbReference type="OrthoDB" id="9803892at2"/>
<evidence type="ECO:0000313" key="4">
    <source>
        <dbReference type="EMBL" id="SHI38774.1"/>
    </source>
</evidence>
<protein>
    <recommendedName>
        <fullName evidence="2">dTDP-4-dehydrorhamnose reductase</fullName>
        <ecNumber evidence="2">1.1.1.133</ecNumber>
    </recommendedName>
</protein>
<sequence length="299" mass="34120">MKRIILTGYTGQLGHEITKRLECDYNNYFLETSEKIILDKSRSKEFDITDKNFVLEYINAIKPDVIINCAAYTNVDQAEENYEEAFRVNSLGPRNLAIAAEFVGAKLIHISTDYVFDGKGVIVNGEKMPYREYDVPGPINVYGKTKLLGENYVREFCSRYFIIRTSWLYGENGSNFVKTILRLAKEKGKLQVVNDQIGNPTNAEDLAGHILKLAFTDEYGIYHCTGNGIASWYDFACKIVEYAGIGCIVEPVTSEQYARKAKRPSYSCLDNMMLRSTIGDNMRYWEEALKDFIKNTLKL</sequence>
<dbReference type="GO" id="GO:0008831">
    <property type="term" value="F:dTDP-4-dehydrorhamnose reductase activity"/>
    <property type="evidence" value="ECO:0007669"/>
    <property type="project" value="UniProtKB-EC"/>
</dbReference>
<dbReference type="Proteomes" id="UP000184442">
    <property type="component" value="Unassembled WGS sequence"/>
</dbReference>
<dbReference type="RefSeq" id="WP_073023340.1">
    <property type="nucleotide sequence ID" value="NZ_FQZS01000003.1"/>
</dbReference>
<dbReference type="GO" id="GO:0019305">
    <property type="term" value="P:dTDP-rhamnose biosynthetic process"/>
    <property type="evidence" value="ECO:0007669"/>
    <property type="project" value="UniProtKB-UniPathway"/>
</dbReference>
<proteinExistence type="inferred from homology"/>
<dbReference type="STRING" id="1122184.SAMN02745176_00062"/>
<organism evidence="4 5">
    <name type="scientific">Lutispora thermophila DSM 19022</name>
    <dbReference type="NCBI Taxonomy" id="1122184"/>
    <lineage>
        <taxon>Bacteria</taxon>
        <taxon>Bacillati</taxon>
        <taxon>Bacillota</taxon>
        <taxon>Clostridia</taxon>
        <taxon>Lutisporales</taxon>
        <taxon>Lutisporaceae</taxon>
        <taxon>Lutispora</taxon>
    </lineage>
</organism>
<feature type="domain" description="RmlD-like substrate binding" evidence="3">
    <location>
        <begin position="3"/>
        <end position="296"/>
    </location>
</feature>
<dbReference type="GO" id="GO:0005829">
    <property type="term" value="C:cytosol"/>
    <property type="evidence" value="ECO:0007669"/>
    <property type="project" value="TreeGrafter"/>
</dbReference>
<dbReference type="Pfam" id="PF04321">
    <property type="entry name" value="RmlD_sub_bind"/>
    <property type="match status" value="1"/>
</dbReference>
<dbReference type="UniPathway" id="UPA00124"/>
<reference evidence="4 5" key="1">
    <citation type="submission" date="2016-11" db="EMBL/GenBank/DDBJ databases">
        <authorList>
            <person name="Jaros S."/>
            <person name="Januszkiewicz K."/>
            <person name="Wedrychowicz H."/>
        </authorList>
    </citation>
    <scope>NUCLEOTIDE SEQUENCE [LARGE SCALE GENOMIC DNA]</scope>
    <source>
        <strain evidence="4 5">DSM 19022</strain>
    </source>
</reference>
<evidence type="ECO:0000256" key="2">
    <source>
        <dbReference type="RuleBase" id="RU364082"/>
    </source>
</evidence>
<dbReference type="CDD" id="cd05254">
    <property type="entry name" value="dTDP_HR_like_SDR_e"/>
    <property type="match status" value="1"/>
</dbReference>
<accession>A0A1M6AQH6</accession>
<evidence type="ECO:0000256" key="1">
    <source>
        <dbReference type="ARBA" id="ARBA00010944"/>
    </source>
</evidence>
<dbReference type="NCBIfam" id="TIGR01214">
    <property type="entry name" value="rmlD"/>
    <property type="match status" value="1"/>
</dbReference>
<dbReference type="FunFam" id="3.40.50.720:FF:000159">
    <property type="entry name" value="dTDP-4-dehydrorhamnose reductase"/>
    <property type="match status" value="1"/>
</dbReference>
<dbReference type="SUPFAM" id="SSF51735">
    <property type="entry name" value="NAD(P)-binding Rossmann-fold domains"/>
    <property type="match status" value="1"/>
</dbReference>
<dbReference type="AlphaFoldDB" id="A0A1M6AQH6"/>
<dbReference type="PANTHER" id="PTHR10491">
    <property type="entry name" value="DTDP-4-DEHYDRORHAMNOSE REDUCTASE"/>
    <property type="match status" value="1"/>
</dbReference>
<dbReference type="EMBL" id="FQZS01000003">
    <property type="protein sequence ID" value="SHI38774.1"/>
    <property type="molecule type" value="Genomic_DNA"/>
</dbReference>
<dbReference type="InterPro" id="IPR005913">
    <property type="entry name" value="dTDP_dehydrorham_reduct"/>
</dbReference>
<gene>
    <name evidence="4" type="ORF">SAMN02745176_00062</name>
</gene>
<comment type="function">
    <text evidence="2">Catalyzes the reduction of dTDP-6-deoxy-L-lyxo-4-hexulose to yield dTDP-L-rhamnose.</text>
</comment>